<comment type="catalytic activity">
    <reaction evidence="1">
        <text>ATP + protein L-histidine = ADP + protein N-phospho-L-histidine.</text>
        <dbReference type="EC" id="2.7.13.3"/>
    </reaction>
</comment>
<dbReference type="GO" id="GO:0005524">
    <property type="term" value="F:ATP binding"/>
    <property type="evidence" value="ECO:0007669"/>
    <property type="project" value="UniProtKB-KW"/>
</dbReference>
<dbReference type="EC" id="2.7.13.3" evidence="2"/>
<dbReference type="InterPro" id="IPR004358">
    <property type="entry name" value="Sig_transdc_His_kin-like_C"/>
</dbReference>
<feature type="domain" description="Histidine kinase" evidence="9">
    <location>
        <begin position="128"/>
        <end position="348"/>
    </location>
</feature>
<dbReference type="NCBIfam" id="NF008293">
    <property type="entry name" value="PRK11073.1"/>
    <property type="match status" value="1"/>
</dbReference>
<dbReference type="Pfam" id="PF02518">
    <property type="entry name" value="HATPase_c"/>
    <property type="match status" value="1"/>
</dbReference>
<evidence type="ECO:0000256" key="4">
    <source>
        <dbReference type="ARBA" id="ARBA00022679"/>
    </source>
</evidence>
<dbReference type="Proteomes" id="UP000065641">
    <property type="component" value="Chromosome"/>
</dbReference>
<evidence type="ECO:0000256" key="1">
    <source>
        <dbReference type="ARBA" id="ARBA00000085"/>
    </source>
</evidence>
<dbReference type="InterPro" id="IPR003661">
    <property type="entry name" value="HisK_dim/P_dom"/>
</dbReference>
<dbReference type="Gene3D" id="3.30.565.10">
    <property type="entry name" value="Histidine kinase-like ATPase, C-terminal domain"/>
    <property type="match status" value="1"/>
</dbReference>
<keyword evidence="3" id="KW-0597">Phosphoprotein</keyword>
<dbReference type="PRINTS" id="PR00344">
    <property type="entry name" value="BCTRLSENSOR"/>
</dbReference>
<dbReference type="SMART" id="SM00387">
    <property type="entry name" value="HATPase_c"/>
    <property type="match status" value="1"/>
</dbReference>
<reference evidence="10 11" key="1">
    <citation type="submission" date="2015-11" db="EMBL/GenBank/DDBJ databases">
        <authorList>
            <person name="Zhang Y."/>
            <person name="Guo Z."/>
        </authorList>
    </citation>
    <scope>NUCLEOTIDE SEQUENCE [LARGE SCALE GENOMIC DNA]</scope>
    <source>
        <strain evidence="10 11">KCTC 32221</strain>
    </source>
</reference>
<sequence>MDNLATAVLIWDETLRLCYINLAAENLLAISGRQFDQAFVGDILLNAEQDIADIRQAVSENHSFTKRKTQLHLLHGKSLQVDYTITPLNDFDEAAVLMEVQSINYAERISRDENLISTHETTRELIRGLAHEIKNPLGGIRGAAQLLAAELPDNTDLTDYTNVIIEEADRLHKLVDRLVGSRRPMEFKAMNIHEVLERVRNLVEAEVRDRDIAIERDYDPSIPELQGDAEQLIQAVLNIVRNAVQALESPHVRHRSGLINLRTRIMRNVTIGTVYHRLVIRIDITDNGPGVPPELIDNIFFPMISGRAEGTGLGLSIAHSIINQHKGIIECKSEPGCTRFAIYLPVLPKQSFPNDIGRGQFGK</sequence>
<keyword evidence="5" id="KW-0547">Nucleotide-binding</keyword>
<evidence type="ECO:0000256" key="5">
    <source>
        <dbReference type="ARBA" id="ARBA00022741"/>
    </source>
</evidence>
<gene>
    <name evidence="10" type="ORF">PS2015_493</name>
</gene>
<dbReference type="PANTHER" id="PTHR43065">
    <property type="entry name" value="SENSOR HISTIDINE KINASE"/>
    <property type="match status" value="1"/>
</dbReference>
<dbReference type="CDD" id="cd00082">
    <property type="entry name" value="HisKA"/>
    <property type="match status" value="1"/>
</dbReference>
<dbReference type="Gene3D" id="1.10.287.130">
    <property type="match status" value="1"/>
</dbReference>
<dbReference type="Pfam" id="PF00512">
    <property type="entry name" value="HisKA"/>
    <property type="match status" value="1"/>
</dbReference>
<dbReference type="InterPro" id="IPR036890">
    <property type="entry name" value="HATPase_C_sf"/>
</dbReference>
<dbReference type="SMART" id="SM00388">
    <property type="entry name" value="HisKA"/>
    <property type="match status" value="1"/>
</dbReference>
<evidence type="ECO:0000256" key="8">
    <source>
        <dbReference type="ARBA" id="ARBA00023012"/>
    </source>
</evidence>
<dbReference type="PROSITE" id="PS50109">
    <property type="entry name" value="HIS_KIN"/>
    <property type="match status" value="1"/>
</dbReference>
<keyword evidence="4" id="KW-0808">Transferase</keyword>
<evidence type="ECO:0000256" key="7">
    <source>
        <dbReference type="ARBA" id="ARBA00022840"/>
    </source>
</evidence>
<evidence type="ECO:0000256" key="3">
    <source>
        <dbReference type="ARBA" id="ARBA00022553"/>
    </source>
</evidence>
<name>A0A0S2K9Z6_9GAMM</name>
<proteinExistence type="predicted"/>
<dbReference type="SUPFAM" id="SSF55874">
    <property type="entry name" value="ATPase domain of HSP90 chaperone/DNA topoisomerase II/histidine kinase"/>
    <property type="match status" value="1"/>
</dbReference>
<dbReference type="InterPro" id="IPR003594">
    <property type="entry name" value="HATPase_dom"/>
</dbReference>
<dbReference type="AlphaFoldDB" id="A0A0S2K9Z6"/>
<organism evidence="10 11">
    <name type="scientific">Pseudohongiella spirulinae</name>
    <dbReference type="NCBI Taxonomy" id="1249552"/>
    <lineage>
        <taxon>Bacteria</taxon>
        <taxon>Pseudomonadati</taxon>
        <taxon>Pseudomonadota</taxon>
        <taxon>Gammaproteobacteria</taxon>
        <taxon>Pseudomonadales</taxon>
        <taxon>Pseudohongiellaceae</taxon>
        <taxon>Pseudohongiella</taxon>
    </lineage>
</organism>
<dbReference type="InterPro" id="IPR036097">
    <property type="entry name" value="HisK_dim/P_sf"/>
</dbReference>
<evidence type="ECO:0000256" key="6">
    <source>
        <dbReference type="ARBA" id="ARBA00022777"/>
    </source>
</evidence>
<dbReference type="KEGG" id="pspi:PS2015_493"/>
<dbReference type="InterPro" id="IPR005467">
    <property type="entry name" value="His_kinase_dom"/>
</dbReference>
<dbReference type="STRING" id="1249552.PS2015_493"/>
<keyword evidence="8" id="KW-0902">Two-component regulatory system</keyword>
<evidence type="ECO:0000313" key="11">
    <source>
        <dbReference type="Proteomes" id="UP000065641"/>
    </source>
</evidence>
<evidence type="ECO:0000313" key="10">
    <source>
        <dbReference type="EMBL" id="ALO45179.1"/>
    </source>
</evidence>
<accession>A0A0S2K9Z6</accession>
<dbReference type="PATRIC" id="fig|1249552.3.peg.499"/>
<dbReference type="Gene3D" id="3.30.450.20">
    <property type="entry name" value="PAS domain"/>
    <property type="match status" value="1"/>
</dbReference>
<keyword evidence="11" id="KW-1185">Reference proteome</keyword>
<dbReference type="EMBL" id="CP013189">
    <property type="protein sequence ID" value="ALO45179.1"/>
    <property type="molecule type" value="Genomic_DNA"/>
</dbReference>
<dbReference type="GO" id="GO:0000155">
    <property type="term" value="F:phosphorelay sensor kinase activity"/>
    <property type="evidence" value="ECO:0007669"/>
    <property type="project" value="InterPro"/>
</dbReference>
<keyword evidence="6" id="KW-0418">Kinase</keyword>
<protein>
    <recommendedName>
        <fullName evidence="2">histidine kinase</fullName>
        <ecNumber evidence="2">2.7.13.3</ecNumber>
    </recommendedName>
</protein>
<dbReference type="PANTHER" id="PTHR43065:SF16">
    <property type="entry name" value="SENSORY HISTIDINE KINASE_PHOSPHATASE NTRB"/>
    <property type="match status" value="1"/>
</dbReference>
<evidence type="ECO:0000259" key="9">
    <source>
        <dbReference type="PROSITE" id="PS50109"/>
    </source>
</evidence>
<dbReference type="SUPFAM" id="SSF47384">
    <property type="entry name" value="Homodimeric domain of signal transducing histidine kinase"/>
    <property type="match status" value="1"/>
</dbReference>
<evidence type="ECO:0000256" key="2">
    <source>
        <dbReference type="ARBA" id="ARBA00012438"/>
    </source>
</evidence>
<keyword evidence="7" id="KW-0067">ATP-binding</keyword>